<evidence type="ECO:0000313" key="12">
    <source>
        <dbReference type="Proteomes" id="UP000306602"/>
    </source>
</evidence>
<keyword evidence="8" id="KW-1278">Translocase</keyword>
<keyword evidence="4" id="KW-0762">Sugar transport</keyword>
<dbReference type="PROSITE" id="PS00211">
    <property type="entry name" value="ABC_TRANSPORTER_1"/>
    <property type="match status" value="1"/>
</dbReference>
<keyword evidence="9" id="KW-0472">Membrane</keyword>
<evidence type="ECO:0000256" key="4">
    <source>
        <dbReference type="ARBA" id="ARBA00022597"/>
    </source>
</evidence>
<dbReference type="SUPFAM" id="SSF52540">
    <property type="entry name" value="P-loop containing nucleoside triphosphate hydrolases"/>
    <property type="match status" value="2"/>
</dbReference>
<dbReference type="CDD" id="cd03215">
    <property type="entry name" value="ABC_Carb_Monos_II"/>
    <property type="match status" value="1"/>
</dbReference>
<reference evidence="11 12" key="1">
    <citation type="submission" date="2019-04" db="EMBL/GenBank/DDBJ databases">
        <title>Shimia ponticola sp. nov., isolated from seawater.</title>
        <authorList>
            <person name="Kim Y.-O."/>
            <person name="Yoon J.-H."/>
        </authorList>
    </citation>
    <scope>NUCLEOTIDE SEQUENCE [LARGE SCALE GENOMIC DNA]</scope>
    <source>
        <strain evidence="11 12">MYP11</strain>
    </source>
</reference>
<dbReference type="InterPro" id="IPR050107">
    <property type="entry name" value="ABC_carbohydrate_import_ATPase"/>
</dbReference>
<protein>
    <submittedName>
        <fullName evidence="11">Sugar ABC transporter ATP-binding protein</fullName>
    </submittedName>
</protein>
<keyword evidence="2" id="KW-0813">Transport</keyword>
<evidence type="ECO:0000256" key="6">
    <source>
        <dbReference type="ARBA" id="ARBA00022741"/>
    </source>
</evidence>
<dbReference type="PANTHER" id="PTHR43790">
    <property type="entry name" value="CARBOHYDRATE TRANSPORT ATP-BINDING PROTEIN MG119-RELATED"/>
    <property type="match status" value="1"/>
</dbReference>
<dbReference type="SMART" id="SM00382">
    <property type="entry name" value="AAA"/>
    <property type="match status" value="2"/>
</dbReference>
<dbReference type="InterPro" id="IPR017871">
    <property type="entry name" value="ABC_transporter-like_CS"/>
</dbReference>
<proteinExistence type="predicted"/>
<dbReference type="PANTHER" id="PTHR43790:SF3">
    <property type="entry name" value="D-ALLOSE IMPORT ATP-BINDING PROTEIN ALSA-RELATED"/>
    <property type="match status" value="1"/>
</dbReference>
<dbReference type="InterPro" id="IPR027417">
    <property type="entry name" value="P-loop_NTPase"/>
</dbReference>
<dbReference type="OrthoDB" id="9805029at2"/>
<dbReference type="Proteomes" id="UP000306602">
    <property type="component" value="Unassembled WGS sequence"/>
</dbReference>
<keyword evidence="12" id="KW-1185">Reference proteome</keyword>
<gene>
    <name evidence="11" type="ORF">E4Z66_18050</name>
</gene>
<feature type="domain" description="ABC transporter" evidence="10">
    <location>
        <begin position="7"/>
        <end position="242"/>
    </location>
</feature>
<comment type="subcellular location">
    <subcellularLocation>
        <location evidence="1">Cell membrane</location>
        <topology evidence="1">Peripheral membrane protein</topology>
    </subcellularLocation>
</comment>
<keyword evidence="5" id="KW-0677">Repeat</keyword>
<evidence type="ECO:0000313" key="11">
    <source>
        <dbReference type="EMBL" id="THH34860.1"/>
    </source>
</evidence>
<evidence type="ECO:0000256" key="2">
    <source>
        <dbReference type="ARBA" id="ARBA00022448"/>
    </source>
</evidence>
<evidence type="ECO:0000256" key="1">
    <source>
        <dbReference type="ARBA" id="ARBA00004202"/>
    </source>
</evidence>
<evidence type="ECO:0000256" key="7">
    <source>
        <dbReference type="ARBA" id="ARBA00022840"/>
    </source>
</evidence>
<evidence type="ECO:0000256" key="3">
    <source>
        <dbReference type="ARBA" id="ARBA00022475"/>
    </source>
</evidence>
<name>A0A4S4NFL3_9RHOB</name>
<dbReference type="GO" id="GO:0016887">
    <property type="term" value="F:ATP hydrolysis activity"/>
    <property type="evidence" value="ECO:0007669"/>
    <property type="project" value="InterPro"/>
</dbReference>
<keyword evidence="7 11" id="KW-0067">ATP-binding</keyword>
<organism evidence="11 12">
    <name type="scientific">Aliishimia ponticola</name>
    <dbReference type="NCBI Taxonomy" id="2499833"/>
    <lineage>
        <taxon>Bacteria</taxon>
        <taxon>Pseudomonadati</taxon>
        <taxon>Pseudomonadota</taxon>
        <taxon>Alphaproteobacteria</taxon>
        <taxon>Rhodobacterales</taxon>
        <taxon>Paracoccaceae</taxon>
        <taxon>Aliishimia</taxon>
    </lineage>
</organism>
<keyword evidence="3" id="KW-1003">Cell membrane</keyword>
<dbReference type="InterPro" id="IPR003593">
    <property type="entry name" value="AAA+_ATPase"/>
</dbReference>
<dbReference type="Gene3D" id="3.40.50.300">
    <property type="entry name" value="P-loop containing nucleotide triphosphate hydrolases"/>
    <property type="match status" value="2"/>
</dbReference>
<sequence>MSVPAKLALHGVSKSFGPTEVLHDVSLSLFAGQVHALIGENGAGKSTTMKILAGYQPPSSGRIELDGAKVHFASLHDGEMAGIVMIHQEFNLAEQLTVEQNIFLGRELRRGLLLDKAEMRRQAIAHLARVSCDVDPDTPVSRLSNSDKQMVEIAKALSRDAQVLVMDEPTAVLTTRETDILFNQVRALRAAGTAVLFTSHKLDEVAEISDHVTVMRDGAVVHSGPSQDISEDAMATAMVGRPVSDLYPPKSGVAVEAPVVLSVEELTVPGYAQDISFELRQGEILGIGGLIGAGRTEAMEGLVALRPATAKSVTLFGQPQNFRSPGAAQAAGLCYLTEDRKLRGLLLERGMRENLTLQTLHKFGRFFVDTKSEDAALSKAIIDFDIRAGDRAIAVGNLSGGNQQKLLLAKVMLSEPRVLIIDEPTRGIDIGTKQQIYACLRRLAAEGHAIVVISSEMPELIGLSDRVMVMRLGRVSGTVSGAAIDEDTIVRLSMGLDPQSAPNTELA</sequence>
<dbReference type="GO" id="GO:0005886">
    <property type="term" value="C:plasma membrane"/>
    <property type="evidence" value="ECO:0007669"/>
    <property type="project" value="UniProtKB-SubCell"/>
</dbReference>
<dbReference type="AlphaFoldDB" id="A0A4S4NFL3"/>
<dbReference type="GO" id="GO:0005524">
    <property type="term" value="F:ATP binding"/>
    <property type="evidence" value="ECO:0007669"/>
    <property type="project" value="UniProtKB-KW"/>
</dbReference>
<evidence type="ECO:0000256" key="9">
    <source>
        <dbReference type="ARBA" id="ARBA00023136"/>
    </source>
</evidence>
<evidence type="ECO:0000259" key="10">
    <source>
        <dbReference type="PROSITE" id="PS50893"/>
    </source>
</evidence>
<evidence type="ECO:0000256" key="8">
    <source>
        <dbReference type="ARBA" id="ARBA00022967"/>
    </source>
</evidence>
<dbReference type="InterPro" id="IPR003439">
    <property type="entry name" value="ABC_transporter-like_ATP-bd"/>
</dbReference>
<dbReference type="FunFam" id="3.40.50.300:FF:000127">
    <property type="entry name" value="Ribose import ATP-binding protein RbsA"/>
    <property type="match status" value="1"/>
</dbReference>
<dbReference type="EMBL" id="SRKY01000005">
    <property type="protein sequence ID" value="THH34860.1"/>
    <property type="molecule type" value="Genomic_DNA"/>
</dbReference>
<dbReference type="PROSITE" id="PS50893">
    <property type="entry name" value="ABC_TRANSPORTER_2"/>
    <property type="match status" value="2"/>
</dbReference>
<dbReference type="Pfam" id="PF00005">
    <property type="entry name" value="ABC_tran"/>
    <property type="match status" value="2"/>
</dbReference>
<evidence type="ECO:0000256" key="5">
    <source>
        <dbReference type="ARBA" id="ARBA00022737"/>
    </source>
</evidence>
<keyword evidence="6" id="KW-0547">Nucleotide-binding</keyword>
<dbReference type="CDD" id="cd03216">
    <property type="entry name" value="ABC_Carb_Monos_I"/>
    <property type="match status" value="1"/>
</dbReference>
<dbReference type="RefSeq" id="WP_136464448.1">
    <property type="nucleotide sequence ID" value="NZ_SRKY01000005.1"/>
</dbReference>
<accession>A0A4S4NFL3</accession>
<feature type="domain" description="ABC transporter" evidence="10">
    <location>
        <begin position="255"/>
        <end position="497"/>
    </location>
</feature>
<comment type="caution">
    <text evidence="11">The sequence shown here is derived from an EMBL/GenBank/DDBJ whole genome shotgun (WGS) entry which is preliminary data.</text>
</comment>